<accession>A0A9E7KDU2</accession>
<name>A0A9E7KDU2_9LILI</name>
<protein>
    <submittedName>
        <fullName evidence="2">Uncharacterized protein</fullName>
    </submittedName>
</protein>
<evidence type="ECO:0000313" key="2">
    <source>
        <dbReference type="EMBL" id="URE12125.1"/>
    </source>
</evidence>
<dbReference type="AlphaFoldDB" id="A0A9E7KDU2"/>
<evidence type="ECO:0000313" key="3">
    <source>
        <dbReference type="Proteomes" id="UP001055439"/>
    </source>
</evidence>
<sequence>MKQISGAYQSSYGDDEGGASFWRSLAALPLLTGWMSSSKPAQIRCGPRWCSQLSVAGQLLFAFVASPPPRPSNPLSFFPQSSTED</sequence>
<feature type="region of interest" description="Disordered" evidence="1">
    <location>
        <begin position="66"/>
        <end position="85"/>
    </location>
</feature>
<dbReference type="EMBL" id="CP097508">
    <property type="protein sequence ID" value="URE12125.1"/>
    <property type="molecule type" value="Genomic_DNA"/>
</dbReference>
<dbReference type="Proteomes" id="UP001055439">
    <property type="component" value="Chromosome 6"/>
</dbReference>
<gene>
    <name evidence="2" type="ORF">MUK42_35725</name>
</gene>
<proteinExistence type="predicted"/>
<organism evidence="2 3">
    <name type="scientific">Musa troglodytarum</name>
    <name type="common">fe'i banana</name>
    <dbReference type="NCBI Taxonomy" id="320322"/>
    <lineage>
        <taxon>Eukaryota</taxon>
        <taxon>Viridiplantae</taxon>
        <taxon>Streptophyta</taxon>
        <taxon>Embryophyta</taxon>
        <taxon>Tracheophyta</taxon>
        <taxon>Spermatophyta</taxon>
        <taxon>Magnoliopsida</taxon>
        <taxon>Liliopsida</taxon>
        <taxon>Zingiberales</taxon>
        <taxon>Musaceae</taxon>
        <taxon>Musa</taxon>
    </lineage>
</organism>
<evidence type="ECO:0000256" key="1">
    <source>
        <dbReference type="SAM" id="MobiDB-lite"/>
    </source>
</evidence>
<keyword evidence="3" id="KW-1185">Reference proteome</keyword>
<reference evidence="2" key="1">
    <citation type="submission" date="2022-05" db="EMBL/GenBank/DDBJ databases">
        <title>The Musa troglodytarum L. genome provides insights into the mechanism of non-climacteric behaviour and enrichment of carotenoids.</title>
        <authorList>
            <person name="Wang J."/>
        </authorList>
    </citation>
    <scope>NUCLEOTIDE SEQUENCE</scope>
    <source>
        <tissue evidence="2">Leaf</tissue>
    </source>
</reference>
<feature type="compositionally biased region" description="Polar residues" evidence="1">
    <location>
        <begin position="73"/>
        <end position="85"/>
    </location>
</feature>